<proteinExistence type="predicted"/>
<dbReference type="Proteomes" id="UP000324222">
    <property type="component" value="Unassembled WGS sequence"/>
</dbReference>
<protein>
    <submittedName>
        <fullName evidence="2">Uncharacterized protein</fullName>
    </submittedName>
</protein>
<evidence type="ECO:0000256" key="1">
    <source>
        <dbReference type="SAM" id="MobiDB-lite"/>
    </source>
</evidence>
<evidence type="ECO:0000313" key="2">
    <source>
        <dbReference type="EMBL" id="MPC81100.1"/>
    </source>
</evidence>
<sequence>MFAAHESPVPPSRLSSRALTPPTTSPASEKCNTPPLLDQCHRPSLRGRWRSGGVWLEVEASDPRFLFLSLKQN</sequence>
<organism evidence="2 3">
    <name type="scientific">Portunus trituberculatus</name>
    <name type="common">Swimming crab</name>
    <name type="synonym">Neptunus trituberculatus</name>
    <dbReference type="NCBI Taxonomy" id="210409"/>
    <lineage>
        <taxon>Eukaryota</taxon>
        <taxon>Metazoa</taxon>
        <taxon>Ecdysozoa</taxon>
        <taxon>Arthropoda</taxon>
        <taxon>Crustacea</taxon>
        <taxon>Multicrustacea</taxon>
        <taxon>Malacostraca</taxon>
        <taxon>Eumalacostraca</taxon>
        <taxon>Eucarida</taxon>
        <taxon>Decapoda</taxon>
        <taxon>Pleocyemata</taxon>
        <taxon>Brachyura</taxon>
        <taxon>Eubrachyura</taxon>
        <taxon>Portunoidea</taxon>
        <taxon>Portunidae</taxon>
        <taxon>Portuninae</taxon>
        <taxon>Portunus</taxon>
    </lineage>
</organism>
<name>A0A5B7I997_PORTR</name>
<gene>
    <name evidence="2" type="ORF">E2C01_075701</name>
</gene>
<dbReference type="EMBL" id="VSRR010055928">
    <property type="protein sequence ID" value="MPC81100.1"/>
    <property type="molecule type" value="Genomic_DNA"/>
</dbReference>
<evidence type="ECO:0000313" key="3">
    <source>
        <dbReference type="Proteomes" id="UP000324222"/>
    </source>
</evidence>
<dbReference type="AlphaFoldDB" id="A0A5B7I997"/>
<accession>A0A5B7I997</accession>
<keyword evidence="3" id="KW-1185">Reference proteome</keyword>
<feature type="compositionally biased region" description="Polar residues" evidence="1">
    <location>
        <begin position="13"/>
        <end position="31"/>
    </location>
</feature>
<comment type="caution">
    <text evidence="2">The sequence shown here is derived from an EMBL/GenBank/DDBJ whole genome shotgun (WGS) entry which is preliminary data.</text>
</comment>
<reference evidence="2 3" key="1">
    <citation type="submission" date="2019-05" db="EMBL/GenBank/DDBJ databases">
        <title>Another draft genome of Portunus trituberculatus and its Hox gene families provides insights of decapod evolution.</title>
        <authorList>
            <person name="Jeong J.-H."/>
            <person name="Song I."/>
            <person name="Kim S."/>
            <person name="Choi T."/>
            <person name="Kim D."/>
            <person name="Ryu S."/>
            <person name="Kim W."/>
        </authorList>
    </citation>
    <scope>NUCLEOTIDE SEQUENCE [LARGE SCALE GENOMIC DNA]</scope>
    <source>
        <tissue evidence="2">Muscle</tissue>
    </source>
</reference>
<feature type="region of interest" description="Disordered" evidence="1">
    <location>
        <begin position="1"/>
        <end position="36"/>
    </location>
</feature>